<dbReference type="PROSITE" id="PS50088">
    <property type="entry name" value="ANK_REPEAT"/>
    <property type="match status" value="3"/>
</dbReference>
<dbReference type="InterPro" id="IPR002110">
    <property type="entry name" value="Ankyrin_rpt"/>
</dbReference>
<dbReference type="KEGG" id="tva:5464398"/>
<dbReference type="Pfam" id="PF12796">
    <property type="entry name" value="Ank_2"/>
    <property type="match status" value="2"/>
</dbReference>
<name>A2DL91_TRIV3</name>
<reference evidence="3" key="2">
    <citation type="journal article" date="2007" name="Science">
        <title>Draft genome sequence of the sexually transmitted pathogen Trichomonas vaginalis.</title>
        <authorList>
            <person name="Carlton J.M."/>
            <person name="Hirt R.P."/>
            <person name="Silva J.C."/>
            <person name="Delcher A.L."/>
            <person name="Schatz M."/>
            <person name="Zhao Q."/>
            <person name="Wortman J.R."/>
            <person name="Bidwell S.L."/>
            <person name="Alsmark U.C.M."/>
            <person name="Besteiro S."/>
            <person name="Sicheritz-Ponten T."/>
            <person name="Noel C.J."/>
            <person name="Dacks J.B."/>
            <person name="Foster P.G."/>
            <person name="Simillion C."/>
            <person name="Van de Peer Y."/>
            <person name="Miranda-Saavedra D."/>
            <person name="Barton G.J."/>
            <person name="Westrop G.D."/>
            <person name="Mueller S."/>
            <person name="Dessi D."/>
            <person name="Fiori P.L."/>
            <person name="Ren Q."/>
            <person name="Paulsen I."/>
            <person name="Zhang H."/>
            <person name="Bastida-Corcuera F.D."/>
            <person name="Simoes-Barbosa A."/>
            <person name="Brown M.T."/>
            <person name="Hayes R.D."/>
            <person name="Mukherjee M."/>
            <person name="Okumura C.Y."/>
            <person name="Schneider R."/>
            <person name="Smith A.J."/>
            <person name="Vanacova S."/>
            <person name="Villalvazo M."/>
            <person name="Haas B.J."/>
            <person name="Pertea M."/>
            <person name="Feldblyum T.V."/>
            <person name="Utterback T.R."/>
            <person name="Shu C.L."/>
            <person name="Osoegawa K."/>
            <person name="de Jong P.J."/>
            <person name="Hrdy I."/>
            <person name="Horvathova L."/>
            <person name="Zubacova Z."/>
            <person name="Dolezal P."/>
            <person name="Malik S.B."/>
            <person name="Logsdon J.M. Jr."/>
            <person name="Henze K."/>
            <person name="Gupta A."/>
            <person name="Wang C.C."/>
            <person name="Dunne R.L."/>
            <person name="Upcroft J.A."/>
            <person name="Upcroft P."/>
            <person name="White O."/>
            <person name="Salzberg S.L."/>
            <person name="Tang P."/>
            <person name="Chiu C.-H."/>
            <person name="Lee Y.-S."/>
            <person name="Embley T.M."/>
            <person name="Coombs G.H."/>
            <person name="Mottram J.C."/>
            <person name="Tachezy J."/>
            <person name="Fraser-Liggett C.M."/>
            <person name="Johnson P.J."/>
        </authorList>
    </citation>
    <scope>NUCLEOTIDE SEQUENCE [LARGE SCALE GENOMIC DNA]</scope>
    <source>
        <strain evidence="3">G3</strain>
    </source>
</reference>
<dbReference type="VEuPathDB" id="TrichDB:TVAGG3_0272970"/>
<dbReference type="InterPro" id="IPR020683">
    <property type="entry name" value="DUF3447"/>
</dbReference>
<gene>
    <name evidence="3" type="ORF">TVAG_295350</name>
</gene>
<organism evidence="3 4">
    <name type="scientific">Trichomonas vaginalis (strain ATCC PRA-98 / G3)</name>
    <dbReference type="NCBI Taxonomy" id="412133"/>
    <lineage>
        <taxon>Eukaryota</taxon>
        <taxon>Metamonada</taxon>
        <taxon>Parabasalia</taxon>
        <taxon>Trichomonadida</taxon>
        <taxon>Trichomonadidae</taxon>
        <taxon>Trichomonas</taxon>
    </lineage>
</organism>
<feature type="repeat" description="ANK" evidence="1">
    <location>
        <begin position="330"/>
        <end position="362"/>
    </location>
</feature>
<feature type="domain" description="DUF3447" evidence="2">
    <location>
        <begin position="116"/>
        <end position="183"/>
    </location>
</feature>
<dbReference type="SUPFAM" id="SSF48403">
    <property type="entry name" value="Ankyrin repeat"/>
    <property type="match status" value="1"/>
</dbReference>
<dbReference type="OrthoDB" id="194358at2759"/>
<dbReference type="VEuPathDB" id="TrichDB:TVAG_295350"/>
<dbReference type="Pfam" id="PF11929">
    <property type="entry name" value="DUF3447"/>
    <property type="match status" value="1"/>
</dbReference>
<proteinExistence type="predicted"/>
<dbReference type="SMR" id="A2DL91"/>
<feature type="repeat" description="ANK" evidence="1">
    <location>
        <begin position="297"/>
        <end position="329"/>
    </location>
</feature>
<dbReference type="InterPro" id="IPR036770">
    <property type="entry name" value="Ankyrin_rpt-contain_sf"/>
</dbReference>
<dbReference type="Pfam" id="PF00023">
    <property type="entry name" value="Ank"/>
    <property type="match status" value="1"/>
</dbReference>
<evidence type="ECO:0000259" key="2">
    <source>
        <dbReference type="Pfam" id="PF11929"/>
    </source>
</evidence>
<reference evidence="3" key="1">
    <citation type="submission" date="2006-10" db="EMBL/GenBank/DDBJ databases">
        <authorList>
            <person name="Amadeo P."/>
            <person name="Zhao Q."/>
            <person name="Wortman J."/>
            <person name="Fraser-Liggett C."/>
            <person name="Carlton J."/>
        </authorList>
    </citation>
    <scope>NUCLEOTIDE SEQUENCE</scope>
    <source>
        <strain evidence="3">G3</strain>
    </source>
</reference>
<dbReference type="PANTHER" id="PTHR24182:SF13">
    <property type="entry name" value="LD18443P"/>
    <property type="match status" value="1"/>
</dbReference>
<sequence length="391" mass="44944">MIDKKLSFYSKNFMPLKDLYFRILEDFKIEDITKILPNKLYFEPEELKSIEYPFEPSSLEDIIFRDDLQSLISATDLQGFNFNQHLGRTLLIDFAASKGSVECFKFIFLNQAAVWESTLEKSFEGGNLEIINICEQKIQITPGCMDQAIMHHQDELVRYLVDKYQLSWTWISTMFNYNYKLFFEKLAMCEDIYETDIHGDNCMFAASFHLQLELMKFLINKGYDADNSKLMSKAPPIIYAICEKRIDIVKYLLDHGAEAENKNTVLTNLTSAIYINDFDITKLLIEHSADINRLNAEGSTPLNAAIEYSSIDVVELLLSNGADSNVSDLKWNSPLDCAIHKNNLDIIKLLIKYGANVNSTHIEHAIQEGNDEIINFLRPPPPEEIVENNEN</sequence>
<dbReference type="InParanoid" id="A2DL91"/>
<dbReference type="Proteomes" id="UP000001542">
    <property type="component" value="Unassembled WGS sequence"/>
</dbReference>
<keyword evidence="1" id="KW-0040">ANK repeat</keyword>
<keyword evidence="4" id="KW-1185">Reference proteome</keyword>
<dbReference type="PRINTS" id="PR01415">
    <property type="entry name" value="ANKYRIN"/>
</dbReference>
<dbReference type="Gene3D" id="1.25.40.20">
    <property type="entry name" value="Ankyrin repeat-containing domain"/>
    <property type="match status" value="1"/>
</dbReference>
<evidence type="ECO:0000313" key="4">
    <source>
        <dbReference type="Proteomes" id="UP000001542"/>
    </source>
</evidence>
<dbReference type="eggNOG" id="KOG4177">
    <property type="taxonomic scope" value="Eukaryota"/>
</dbReference>
<dbReference type="RefSeq" id="XP_001579868.1">
    <property type="nucleotide sequence ID" value="XM_001579818.1"/>
</dbReference>
<dbReference type="AlphaFoldDB" id="A2DL91"/>
<evidence type="ECO:0000256" key="1">
    <source>
        <dbReference type="PROSITE-ProRule" id="PRU00023"/>
    </source>
</evidence>
<dbReference type="PANTHER" id="PTHR24182">
    <property type="entry name" value="ANKYRIN REPEAT AND SOCS BOX CONTAINING 4"/>
    <property type="match status" value="1"/>
</dbReference>
<evidence type="ECO:0000313" key="3">
    <source>
        <dbReference type="EMBL" id="EAY18882.1"/>
    </source>
</evidence>
<accession>A2DL91</accession>
<dbReference type="STRING" id="5722.A2DL91"/>
<feature type="repeat" description="ANK" evidence="1">
    <location>
        <begin position="232"/>
        <end position="264"/>
    </location>
</feature>
<dbReference type="SMART" id="SM00248">
    <property type="entry name" value="ANK"/>
    <property type="match status" value="5"/>
</dbReference>
<protein>
    <recommendedName>
        <fullName evidence="2">DUF3447 domain-containing protein</fullName>
    </recommendedName>
</protein>
<dbReference type="EMBL" id="DS113214">
    <property type="protein sequence ID" value="EAY18882.1"/>
    <property type="molecule type" value="Genomic_DNA"/>
</dbReference>
<dbReference type="PROSITE" id="PS50297">
    <property type="entry name" value="ANK_REP_REGION"/>
    <property type="match status" value="2"/>
</dbReference>